<gene>
    <name evidence="1" type="ORF">O3P69_003133</name>
</gene>
<name>A0AAW0UPV1_SCYPA</name>
<comment type="caution">
    <text evidence="1">The sequence shown here is derived from an EMBL/GenBank/DDBJ whole genome shotgun (WGS) entry which is preliminary data.</text>
</comment>
<organism evidence="1 2">
    <name type="scientific">Scylla paramamosain</name>
    <name type="common">Mud crab</name>
    <dbReference type="NCBI Taxonomy" id="85552"/>
    <lineage>
        <taxon>Eukaryota</taxon>
        <taxon>Metazoa</taxon>
        <taxon>Ecdysozoa</taxon>
        <taxon>Arthropoda</taxon>
        <taxon>Crustacea</taxon>
        <taxon>Multicrustacea</taxon>
        <taxon>Malacostraca</taxon>
        <taxon>Eumalacostraca</taxon>
        <taxon>Eucarida</taxon>
        <taxon>Decapoda</taxon>
        <taxon>Pleocyemata</taxon>
        <taxon>Brachyura</taxon>
        <taxon>Eubrachyura</taxon>
        <taxon>Portunoidea</taxon>
        <taxon>Portunidae</taxon>
        <taxon>Portuninae</taxon>
        <taxon>Scylla</taxon>
    </lineage>
</organism>
<accession>A0AAW0UPV1</accession>
<reference evidence="1 2" key="1">
    <citation type="submission" date="2023-03" db="EMBL/GenBank/DDBJ databases">
        <title>High-quality genome of Scylla paramamosain provides insights in environmental adaptation.</title>
        <authorList>
            <person name="Zhang L."/>
        </authorList>
    </citation>
    <scope>NUCLEOTIDE SEQUENCE [LARGE SCALE GENOMIC DNA]</scope>
    <source>
        <strain evidence="1">LZ_2023a</strain>
        <tissue evidence="1">Muscle</tissue>
    </source>
</reference>
<evidence type="ECO:0000313" key="1">
    <source>
        <dbReference type="EMBL" id="KAK8400217.1"/>
    </source>
</evidence>
<evidence type="ECO:0000313" key="2">
    <source>
        <dbReference type="Proteomes" id="UP001487740"/>
    </source>
</evidence>
<proteinExistence type="predicted"/>
<protein>
    <submittedName>
        <fullName evidence="1">Uncharacterized protein</fullName>
    </submittedName>
</protein>
<dbReference type="EMBL" id="JARAKH010000010">
    <property type="protein sequence ID" value="KAK8400217.1"/>
    <property type="molecule type" value="Genomic_DNA"/>
</dbReference>
<dbReference type="AlphaFoldDB" id="A0AAW0UPV1"/>
<sequence>MSVRLIHSGLRVAPTAQRGGKTARPTLPALVTQNLPRHPIVYLGIGGEWGGYSGGDGGVLLTCGHGAARRALLLASTDCYCPNQVFHIDFSGDAKGRNAL</sequence>
<keyword evidence="2" id="KW-1185">Reference proteome</keyword>
<dbReference type="Proteomes" id="UP001487740">
    <property type="component" value="Unassembled WGS sequence"/>
</dbReference>